<dbReference type="EMBL" id="MG962366">
    <property type="protein sequence ID" value="AVO25054.1"/>
    <property type="molecule type" value="Genomic_DNA"/>
</dbReference>
<dbReference type="KEGG" id="vg:64766376"/>
<dbReference type="Proteomes" id="UP000241290">
    <property type="component" value="Genome"/>
</dbReference>
<evidence type="ECO:0000313" key="2">
    <source>
        <dbReference type="Proteomes" id="UP000241290"/>
    </source>
</evidence>
<sequence>MMTREEFDELVEASTRFGLPTGQDVAELISTLTWAFHEIDSLRTIAENDTVRRLAELEAERAGLLARLQIAKAQREVGSARRESVANLSELMLLRAKINDLAGEFDPVST</sequence>
<reference evidence="2" key="1">
    <citation type="submission" date="2018-02" db="EMBL/GenBank/DDBJ databases">
        <authorList>
            <person name="Cohen D.B."/>
            <person name="Kent A.D."/>
        </authorList>
    </citation>
    <scope>NUCLEOTIDE SEQUENCE [LARGE SCALE GENOMIC DNA]</scope>
</reference>
<proteinExistence type="predicted"/>
<evidence type="ECO:0000313" key="1">
    <source>
        <dbReference type="EMBL" id="AVO25054.1"/>
    </source>
</evidence>
<gene>
    <name evidence="1" type="primary">123</name>
    <name evidence="1" type="ORF">SEA_FINCH_123</name>
</gene>
<name>A0A2P1JXM4_9CAUD</name>
<accession>A0A2P1JXM4</accession>
<dbReference type="GeneID" id="64766376"/>
<dbReference type="RefSeq" id="YP_010059145.1">
    <property type="nucleotide sequence ID" value="NC_054724.1"/>
</dbReference>
<organism evidence="1 2">
    <name type="scientific">Rhodococcus phage Finch</name>
    <dbReference type="NCBI Taxonomy" id="2094144"/>
    <lineage>
        <taxon>Viruses</taxon>
        <taxon>Duplodnaviria</taxon>
        <taxon>Heunggongvirae</taxon>
        <taxon>Uroviricota</taxon>
        <taxon>Caudoviricetes</taxon>
        <taxon>Finchvirus</taxon>
        <taxon>Finchvirus finch</taxon>
    </lineage>
</organism>
<protein>
    <submittedName>
        <fullName evidence="1">Uncharacterized protein</fullName>
    </submittedName>
</protein>
<keyword evidence="2" id="KW-1185">Reference proteome</keyword>